<feature type="region of interest" description="Disordered" evidence="1">
    <location>
        <begin position="34"/>
        <end position="76"/>
    </location>
</feature>
<gene>
    <name evidence="3" type="ORF">SAMN05421771_3059</name>
</gene>
<keyword evidence="4" id="KW-1185">Reference proteome</keyword>
<evidence type="ECO:0000313" key="4">
    <source>
        <dbReference type="Proteomes" id="UP000199024"/>
    </source>
</evidence>
<evidence type="ECO:0000256" key="1">
    <source>
        <dbReference type="SAM" id="MobiDB-lite"/>
    </source>
</evidence>
<organism evidence="3 4">
    <name type="scientific">Granulicella pectinivorans</name>
    <dbReference type="NCBI Taxonomy" id="474950"/>
    <lineage>
        <taxon>Bacteria</taxon>
        <taxon>Pseudomonadati</taxon>
        <taxon>Acidobacteriota</taxon>
        <taxon>Terriglobia</taxon>
        <taxon>Terriglobales</taxon>
        <taxon>Acidobacteriaceae</taxon>
        <taxon>Granulicella</taxon>
    </lineage>
</organism>
<accession>A0A1I6MN34</accession>
<feature type="compositionally biased region" description="Low complexity" evidence="1">
    <location>
        <begin position="39"/>
        <end position="53"/>
    </location>
</feature>
<dbReference type="OrthoDB" id="122907at2"/>
<protein>
    <submittedName>
        <fullName evidence="3">Uncharacterized protein</fullName>
    </submittedName>
</protein>
<dbReference type="EMBL" id="FOZL01000001">
    <property type="protein sequence ID" value="SFS17126.1"/>
    <property type="molecule type" value="Genomic_DNA"/>
</dbReference>
<keyword evidence="2" id="KW-0732">Signal</keyword>
<name>A0A1I6MN34_9BACT</name>
<reference evidence="3 4" key="1">
    <citation type="submission" date="2016-10" db="EMBL/GenBank/DDBJ databases">
        <authorList>
            <person name="de Groot N.N."/>
        </authorList>
    </citation>
    <scope>NUCLEOTIDE SEQUENCE [LARGE SCALE GENOMIC DNA]</scope>
    <source>
        <strain evidence="3 4">DSM 21001</strain>
    </source>
</reference>
<sequence length="149" mass="15788">MTTVRKQRFGWLVAGCMLLVPGATMKAQKRLPIGGSTVPPLTGTGSATSTPASDNGRGPGSTGLDLGLPDDSSDSTVNRNVAAVRASMANMERHRALALESDQLLRMVADLQGKIASNTSGLTHEEMLRQIGMIEKLAKDVKERMKGAR</sequence>
<proteinExistence type="predicted"/>
<feature type="signal peptide" evidence="2">
    <location>
        <begin position="1"/>
        <end position="26"/>
    </location>
</feature>
<feature type="chain" id="PRO_5011653725" evidence="2">
    <location>
        <begin position="27"/>
        <end position="149"/>
    </location>
</feature>
<evidence type="ECO:0000313" key="3">
    <source>
        <dbReference type="EMBL" id="SFS17126.1"/>
    </source>
</evidence>
<dbReference type="RefSeq" id="WP_089840249.1">
    <property type="nucleotide sequence ID" value="NZ_FOZL01000001.1"/>
</dbReference>
<evidence type="ECO:0000256" key="2">
    <source>
        <dbReference type="SAM" id="SignalP"/>
    </source>
</evidence>
<dbReference type="STRING" id="474950.SAMN05421771_3059"/>
<dbReference type="Proteomes" id="UP000199024">
    <property type="component" value="Unassembled WGS sequence"/>
</dbReference>
<feature type="compositionally biased region" description="Low complexity" evidence="1">
    <location>
        <begin position="62"/>
        <end position="76"/>
    </location>
</feature>
<dbReference type="AlphaFoldDB" id="A0A1I6MN34"/>